<accession>A0A5C8NQH9</accession>
<organism evidence="1 2">
    <name type="scientific">Zeimonas arvi</name>
    <dbReference type="NCBI Taxonomy" id="2498847"/>
    <lineage>
        <taxon>Bacteria</taxon>
        <taxon>Pseudomonadati</taxon>
        <taxon>Pseudomonadota</taxon>
        <taxon>Betaproteobacteria</taxon>
        <taxon>Burkholderiales</taxon>
        <taxon>Burkholderiaceae</taxon>
        <taxon>Zeimonas</taxon>
    </lineage>
</organism>
<dbReference type="OrthoDB" id="7470548at2"/>
<sequence>MKDKFDLRYFTDVLIADVVASQKRLDAEDSPQNRRDIVRTAMSSVEGLIWFLKVRVFGLPRVEWKLTAHEYDALFERSYHVAANGVVRRTTRHLPTATTLKLVARIIRRQFPEFTEDFSGEGWCRVLAAIEVRHRLTHPKSVEDLQVSDRDVQCAEYAFRWTLAFLLRAAAYGAMGELPEDPGGTGDSG</sequence>
<keyword evidence="2" id="KW-1185">Reference proteome</keyword>
<gene>
    <name evidence="1" type="ORF">FHP08_17200</name>
</gene>
<proteinExistence type="predicted"/>
<comment type="caution">
    <text evidence="1">The sequence shown here is derived from an EMBL/GenBank/DDBJ whole genome shotgun (WGS) entry which is preliminary data.</text>
</comment>
<evidence type="ECO:0000313" key="1">
    <source>
        <dbReference type="EMBL" id="TXL63572.1"/>
    </source>
</evidence>
<dbReference type="EMBL" id="VDUY01000008">
    <property type="protein sequence ID" value="TXL63572.1"/>
    <property type="molecule type" value="Genomic_DNA"/>
</dbReference>
<dbReference type="AlphaFoldDB" id="A0A5C8NQH9"/>
<name>A0A5C8NQH9_9BURK</name>
<reference evidence="1 2" key="1">
    <citation type="submission" date="2019-06" db="EMBL/GenBank/DDBJ databases">
        <title>Quisquiliibacterium sp. nov., isolated from a maize field.</title>
        <authorList>
            <person name="Lin S.-Y."/>
            <person name="Tsai C.-F."/>
            <person name="Young C.-C."/>
        </authorList>
    </citation>
    <scope>NUCLEOTIDE SEQUENCE [LARGE SCALE GENOMIC DNA]</scope>
    <source>
        <strain evidence="1 2">CC-CFT501</strain>
    </source>
</reference>
<evidence type="ECO:0000313" key="2">
    <source>
        <dbReference type="Proteomes" id="UP000321548"/>
    </source>
</evidence>
<dbReference type="RefSeq" id="WP_147705726.1">
    <property type="nucleotide sequence ID" value="NZ_VDUY01000008.1"/>
</dbReference>
<dbReference type="Proteomes" id="UP000321548">
    <property type="component" value="Unassembled WGS sequence"/>
</dbReference>
<protein>
    <submittedName>
        <fullName evidence="1">Uncharacterized protein</fullName>
    </submittedName>
</protein>